<organism evidence="3">
    <name type="scientific">Haemonchus placei</name>
    <name type="common">Barber's pole worm</name>
    <dbReference type="NCBI Taxonomy" id="6290"/>
    <lineage>
        <taxon>Eukaryota</taxon>
        <taxon>Metazoa</taxon>
        <taxon>Ecdysozoa</taxon>
        <taxon>Nematoda</taxon>
        <taxon>Chromadorea</taxon>
        <taxon>Rhabditida</taxon>
        <taxon>Rhabditina</taxon>
        <taxon>Rhabditomorpha</taxon>
        <taxon>Strongyloidea</taxon>
        <taxon>Trichostrongylidae</taxon>
        <taxon>Haemonchus</taxon>
    </lineage>
</organism>
<name>A0A0N4VWS7_HAEPC</name>
<dbReference type="WBParaSite" id="HPLM_0000174701-mRNA-1">
    <property type="protein sequence ID" value="HPLM_0000174701-mRNA-1"/>
    <property type="gene ID" value="HPLM_0000174701"/>
</dbReference>
<keyword evidence="2" id="KW-1185">Reference proteome</keyword>
<sequence>MSKTLHSVFTDTYVELRYQPEIKNEGEEEAVAFSLRLFKMSELSNSHTESAQHFRFSAPILPCPAVKERVKRKVNGVSCQGLYKTQI</sequence>
<dbReference type="AlphaFoldDB" id="A0A0N4VWS7"/>
<evidence type="ECO:0000313" key="3">
    <source>
        <dbReference type="WBParaSite" id="HPLM_0000174701-mRNA-1"/>
    </source>
</evidence>
<evidence type="ECO:0000313" key="2">
    <source>
        <dbReference type="Proteomes" id="UP000268014"/>
    </source>
</evidence>
<accession>A0A0N4VWS7</accession>
<dbReference type="Proteomes" id="UP000268014">
    <property type="component" value="Unassembled WGS sequence"/>
</dbReference>
<reference evidence="3" key="1">
    <citation type="submission" date="2017-02" db="UniProtKB">
        <authorList>
            <consortium name="WormBaseParasite"/>
        </authorList>
    </citation>
    <scope>IDENTIFICATION</scope>
</reference>
<reference evidence="1 2" key="2">
    <citation type="submission" date="2018-11" db="EMBL/GenBank/DDBJ databases">
        <authorList>
            <consortium name="Pathogen Informatics"/>
        </authorList>
    </citation>
    <scope>NUCLEOTIDE SEQUENCE [LARGE SCALE GENOMIC DNA]</scope>
    <source>
        <strain evidence="1 2">MHpl1</strain>
    </source>
</reference>
<gene>
    <name evidence="1" type="ORF">HPLM_LOCUS1745</name>
</gene>
<protein>
    <submittedName>
        <fullName evidence="1 3">Uncharacterized protein</fullName>
    </submittedName>
</protein>
<proteinExistence type="predicted"/>
<dbReference type="EMBL" id="UZAF01002605">
    <property type="protein sequence ID" value="VDO11089.1"/>
    <property type="molecule type" value="Genomic_DNA"/>
</dbReference>
<evidence type="ECO:0000313" key="1">
    <source>
        <dbReference type="EMBL" id="VDO11089.1"/>
    </source>
</evidence>